<dbReference type="RefSeq" id="WP_152730562.1">
    <property type="nucleotide sequence ID" value="NZ_JAABOZ010000002.1"/>
</dbReference>
<reference evidence="1 2" key="1">
    <citation type="submission" date="2020-02" db="EMBL/GenBank/DDBJ databases">
        <title>The whole genome sequence of CPCC 205119.</title>
        <authorList>
            <person name="Jiang Z."/>
        </authorList>
    </citation>
    <scope>NUCLEOTIDE SEQUENCE [LARGE SCALE GENOMIC DNA]</scope>
    <source>
        <strain evidence="1 2">CPCC 205119</strain>
    </source>
</reference>
<protein>
    <submittedName>
        <fullName evidence="1">Uncharacterized protein</fullName>
    </submittedName>
</protein>
<dbReference type="Proteomes" id="UP000470470">
    <property type="component" value="Unassembled WGS sequence"/>
</dbReference>
<comment type="caution">
    <text evidence="1">The sequence shown here is derived from an EMBL/GenBank/DDBJ whole genome shotgun (WGS) entry which is preliminary data.</text>
</comment>
<evidence type="ECO:0000313" key="2">
    <source>
        <dbReference type="Proteomes" id="UP000470470"/>
    </source>
</evidence>
<gene>
    <name evidence="1" type="ORF">G1H19_18330</name>
</gene>
<keyword evidence="2" id="KW-1185">Reference proteome</keyword>
<evidence type="ECO:0000313" key="1">
    <source>
        <dbReference type="EMBL" id="NEL55938.1"/>
    </source>
</evidence>
<dbReference type="EMBL" id="JAAGWK010000026">
    <property type="protein sequence ID" value="NEL55938.1"/>
    <property type="molecule type" value="Genomic_DNA"/>
</dbReference>
<organism evidence="1 2">
    <name type="scientific">Goekera deserti</name>
    <dbReference type="NCBI Taxonomy" id="2497753"/>
    <lineage>
        <taxon>Bacteria</taxon>
        <taxon>Bacillati</taxon>
        <taxon>Actinomycetota</taxon>
        <taxon>Actinomycetes</taxon>
        <taxon>Geodermatophilales</taxon>
        <taxon>Geodermatophilaceae</taxon>
        <taxon>Goekera</taxon>
    </lineage>
</organism>
<sequence length="131" mass="14263">MIEAAVAAMAYVGGRLLTGRDSLSVVDRVSGVRSGFSGAVDADRVNVLDQQLGCLVTGRADDAGKLWLFHQETMRYLTLQPERPGCLAGHDHSTHHAFDVLVQDGGSVEVLDYQGGLWRRFQLEAPRVLVD</sequence>
<proteinExistence type="predicted"/>
<dbReference type="AlphaFoldDB" id="A0A7K3WHH7"/>
<accession>A0A7K3WHH7</accession>
<name>A0A7K3WHH7_9ACTN</name>